<comment type="similarity">
    <text evidence="1">Belongs to the diphosphomevalonate decarboxylase family.</text>
</comment>
<dbReference type="EC" id="4.1.1.33" evidence="2"/>
<dbReference type="PANTHER" id="PTHR10977:SF3">
    <property type="entry name" value="DIPHOSPHOMEVALONATE DECARBOXYLASE"/>
    <property type="match status" value="1"/>
</dbReference>
<dbReference type="FunFam" id="3.30.230.10:FF:000072">
    <property type="entry name" value="Diphosphomevalonate decarboxylase"/>
    <property type="match status" value="1"/>
</dbReference>
<feature type="domain" description="Diphosphomevalonate decarboxylase-like N-terminal" evidence="9">
    <location>
        <begin position="7"/>
        <end position="158"/>
    </location>
</feature>
<evidence type="ECO:0000256" key="2">
    <source>
        <dbReference type="ARBA" id="ARBA00012296"/>
    </source>
</evidence>
<proteinExistence type="inferred from homology"/>
<evidence type="ECO:0000256" key="4">
    <source>
        <dbReference type="ARBA" id="ARBA00022741"/>
    </source>
</evidence>
<dbReference type="GO" id="GO:0004163">
    <property type="term" value="F:diphosphomevalonate decarboxylase activity"/>
    <property type="evidence" value="ECO:0007669"/>
    <property type="project" value="UniProtKB-EC"/>
</dbReference>
<accession>A0A0R2DI21</accession>
<dbReference type="InterPro" id="IPR053859">
    <property type="entry name" value="MVD-like_N"/>
</dbReference>
<dbReference type="RefSeq" id="WP_056975059.1">
    <property type="nucleotide sequence ID" value="NZ_AYZL01000020.1"/>
</dbReference>
<dbReference type="InterPro" id="IPR041431">
    <property type="entry name" value="Mvd1_C"/>
</dbReference>
<gene>
    <name evidence="10" type="ORF">FC86_GL000855</name>
</gene>
<evidence type="ECO:0000256" key="3">
    <source>
        <dbReference type="ARBA" id="ARBA00022516"/>
    </source>
</evidence>
<keyword evidence="7" id="KW-0456">Lyase</keyword>
<organism evidence="10 11">
    <name type="scientific">Holzapfeliella floricola DSM 23037 = JCM 16512</name>
    <dbReference type="NCBI Taxonomy" id="1423744"/>
    <lineage>
        <taxon>Bacteria</taxon>
        <taxon>Bacillati</taxon>
        <taxon>Bacillota</taxon>
        <taxon>Bacilli</taxon>
        <taxon>Lactobacillales</taxon>
        <taxon>Lactobacillaceae</taxon>
        <taxon>Holzapfeliella</taxon>
    </lineage>
</organism>
<evidence type="ECO:0000313" key="11">
    <source>
        <dbReference type="Proteomes" id="UP000051378"/>
    </source>
</evidence>
<sequence>MKATARAHTNIALIKYWGKKNQNFILPYNSSLSMTLDAFYTDTTVEFSSGFTTNQFYLNGELVNDEMTDRVFNHIHKIKTLLNQLDLPNFTVTSTNHVPTAAGLASSSSGFAALTAAAVKAMGLDLSKSELSRLARLGSGSATRSLFGGFAMWSTGNDLTSVGSAIDEHPEMDLHLLAIETNGARKKIPSRSGMQNTVETSAYYDAWVQKAKNDLDLMTYAIKQNDFELLGKVAENNAMAMHATNLAAVPSFTYFEPDTLVAMQAVQELRNNGISCYYTLDAGPNLKILTQSKNIDAIKAYFNKKLPKATIIQATFGPGIQYLS</sequence>
<evidence type="ECO:0000256" key="5">
    <source>
        <dbReference type="ARBA" id="ARBA00022840"/>
    </source>
</evidence>
<dbReference type="InterPro" id="IPR029765">
    <property type="entry name" value="Mev_diP_decarb"/>
</dbReference>
<dbReference type="GO" id="GO:0005829">
    <property type="term" value="C:cytosol"/>
    <property type="evidence" value="ECO:0007669"/>
    <property type="project" value="InterPro"/>
</dbReference>
<dbReference type="STRING" id="1423744.FC86_GL000855"/>
<keyword evidence="5" id="KW-0067">ATP-binding</keyword>
<keyword evidence="6" id="KW-0443">Lipid metabolism</keyword>
<dbReference type="GO" id="GO:0019287">
    <property type="term" value="P:isopentenyl diphosphate biosynthetic process, mevalonate pathway"/>
    <property type="evidence" value="ECO:0007669"/>
    <property type="project" value="InterPro"/>
</dbReference>
<name>A0A0R2DI21_9LACO</name>
<dbReference type="PIRSF" id="PIRSF015950">
    <property type="entry name" value="Mev_P_decrbx"/>
    <property type="match status" value="1"/>
</dbReference>
<dbReference type="Gene3D" id="3.30.70.890">
    <property type="entry name" value="GHMP kinase, C-terminal domain"/>
    <property type="match status" value="1"/>
</dbReference>
<keyword evidence="3" id="KW-0444">Lipid biosynthesis</keyword>
<evidence type="ECO:0000313" key="10">
    <source>
        <dbReference type="EMBL" id="KRN03744.1"/>
    </source>
</evidence>
<dbReference type="Proteomes" id="UP000051378">
    <property type="component" value="Unassembled WGS sequence"/>
</dbReference>
<dbReference type="InterPro" id="IPR036554">
    <property type="entry name" value="GHMP_kinase_C_sf"/>
</dbReference>
<dbReference type="PANTHER" id="PTHR10977">
    <property type="entry name" value="DIPHOSPHOMEVALONATE DECARBOXYLASE"/>
    <property type="match status" value="1"/>
</dbReference>
<evidence type="ECO:0000259" key="9">
    <source>
        <dbReference type="Pfam" id="PF22700"/>
    </source>
</evidence>
<dbReference type="EMBL" id="AYZL01000020">
    <property type="protein sequence ID" value="KRN03744.1"/>
    <property type="molecule type" value="Genomic_DNA"/>
</dbReference>
<dbReference type="AlphaFoldDB" id="A0A0R2DI21"/>
<dbReference type="Gene3D" id="3.30.230.10">
    <property type="match status" value="1"/>
</dbReference>
<dbReference type="SUPFAM" id="SSF55060">
    <property type="entry name" value="GHMP Kinase, C-terminal domain"/>
    <property type="match status" value="1"/>
</dbReference>
<evidence type="ECO:0000259" key="8">
    <source>
        <dbReference type="Pfam" id="PF18376"/>
    </source>
</evidence>
<dbReference type="PATRIC" id="fig|1423744.4.peg.879"/>
<keyword evidence="11" id="KW-1185">Reference proteome</keyword>
<dbReference type="Pfam" id="PF18376">
    <property type="entry name" value="MDD_C"/>
    <property type="match status" value="1"/>
</dbReference>
<dbReference type="InterPro" id="IPR005935">
    <property type="entry name" value="Mev_decarb"/>
</dbReference>
<dbReference type="Pfam" id="PF22700">
    <property type="entry name" value="MVD-like_N"/>
    <property type="match status" value="1"/>
</dbReference>
<reference evidence="10 11" key="1">
    <citation type="journal article" date="2015" name="Genome Announc.">
        <title>Expanding the biotechnology potential of lactobacilli through comparative genomics of 213 strains and associated genera.</title>
        <authorList>
            <person name="Sun Z."/>
            <person name="Harris H.M."/>
            <person name="McCann A."/>
            <person name="Guo C."/>
            <person name="Argimon S."/>
            <person name="Zhang W."/>
            <person name="Yang X."/>
            <person name="Jeffery I.B."/>
            <person name="Cooney J.C."/>
            <person name="Kagawa T.F."/>
            <person name="Liu W."/>
            <person name="Song Y."/>
            <person name="Salvetti E."/>
            <person name="Wrobel A."/>
            <person name="Rasinkangas P."/>
            <person name="Parkhill J."/>
            <person name="Rea M.C."/>
            <person name="O'Sullivan O."/>
            <person name="Ritari J."/>
            <person name="Douillard F.P."/>
            <person name="Paul Ross R."/>
            <person name="Yang R."/>
            <person name="Briner A.E."/>
            <person name="Felis G.E."/>
            <person name="de Vos W.M."/>
            <person name="Barrangou R."/>
            <person name="Klaenhammer T.R."/>
            <person name="Caufield P.W."/>
            <person name="Cui Y."/>
            <person name="Zhang H."/>
            <person name="O'Toole P.W."/>
        </authorList>
    </citation>
    <scope>NUCLEOTIDE SEQUENCE [LARGE SCALE GENOMIC DNA]</scope>
    <source>
        <strain evidence="10 11">DSM 23037</strain>
    </source>
</reference>
<evidence type="ECO:0000256" key="6">
    <source>
        <dbReference type="ARBA" id="ARBA00023098"/>
    </source>
</evidence>
<dbReference type="NCBIfam" id="TIGR01240">
    <property type="entry name" value="mevDPdecarb"/>
    <property type="match status" value="1"/>
</dbReference>
<dbReference type="InterPro" id="IPR014721">
    <property type="entry name" value="Ribsml_uS5_D2-typ_fold_subgr"/>
</dbReference>
<keyword evidence="4" id="KW-0547">Nucleotide-binding</keyword>
<dbReference type="OrthoDB" id="5498344at2"/>
<feature type="domain" description="Mvd1 C-terminal" evidence="8">
    <location>
        <begin position="181"/>
        <end position="313"/>
    </location>
</feature>
<dbReference type="GO" id="GO:0005524">
    <property type="term" value="F:ATP binding"/>
    <property type="evidence" value="ECO:0007669"/>
    <property type="project" value="UniProtKB-KW"/>
</dbReference>
<evidence type="ECO:0000256" key="7">
    <source>
        <dbReference type="ARBA" id="ARBA00023239"/>
    </source>
</evidence>
<dbReference type="InterPro" id="IPR020568">
    <property type="entry name" value="Ribosomal_Su5_D2-typ_SF"/>
</dbReference>
<evidence type="ECO:0000256" key="1">
    <source>
        <dbReference type="ARBA" id="ARBA00008831"/>
    </source>
</evidence>
<protein>
    <recommendedName>
        <fullName evidence="2">diphosphomevalonate decarboxylase</fullName>
        <ecNumber evidence="2">4.1.1.33</ecNumber>
    </recommendedName>
</protein>
<dbReference type="SUPFAM" id="SSF54211">
    <property type="entry name" value="Ribosomal protein S5 domain 2-like"/>
    <property type="match status" value="1"/>
</dbReference>
<comment type="caution">
    <text evidence="10">The sequence shown here is derived from an EMBL/GenBank/DDBJ whole genome shotgun (WGS) entry which is preliminary data.</text>
</comment>